<name>A0ABP8H8B8_9BACT</name>
<reference evidence="2" key="1">
    <citation type="journal article" date="2019" name="Int. J. Syst. Evol. Microbiol.">
        <title>The Global Catalogue of Microorganisms (GCM) 10K type strain sequencing project: providing services to taxonomists for standard genome sequencing and annotation.</title>
        <authorList>
            <consortium name="The Broad Institute Genomics Platform"/>
            <consortium name="The Broad Institute Genome Sequencing Center for Infectious Disease"/>
            <person name="Wu L."/>
            <person name="Ma J."/>
        </authorList>
    </citation>
    <scope>NUCLEOTIDE SEQUENCE [LARGE SCALE GENOMIC DNA]</scope>
    <source>
        <strain evidence="2">JCM 17919</strain>
    </source>
</reference>
<dbReference type="Proteomes" id="UP001501725">
    <property type="component" value="Unassembled WGS sequence"/>
</dbReference>
<sequence length="61" mass="7079">MSQVTLLFPSLADLAECMYHLSIRRPVIDYDRFTLTAELTPEQVERAKKFHGVLVDRNVML</sequence>
<organism evidence="1 2">
    <name type="scientific">Flaviaesturariibacter amylovorans</name>
    <dbReference type="NCBI Taxonomy" id="1084520"/>
    <lineage>
        <taxon>Bacteria</taxon>
        <taxon>Pseudomonadati</taxon>
        <taxon>Bacteroidota</taxon>
        <taxon>Chitinophagia</taxon>
        <taxon>Chitinophagales</taxon>
        <taxon>Chitinophagaceae</taxon>
        <taxon>Flaviaestuariibacter</taxon>
    </lineage>
</organism>
<dbReference type="EMBL" id="BAABGY010000008">
    <property type="protein sequence ID" value="GAA4335537.1"/>
    <property type="molecule type" value="Genomic_DNA"/>
</dbReference>
<evidence type="ECO:0000313" key="1">
    <source>
        <dbReference type="EMBL" id="GAA4335537.1"/>
    </source>
</evidence>
<protein>
    <submittedName>
        <fullName evidence="1">Uncharacterized protein</fullName>
    </submittedName>
</protein>
<accession>A0ABP8H8B8</accession>
<keyword evidence="2" id="KW-1185">Reference proteome</keyword>
<comment type="caution">
    <text evidence="1">The sequence shown here is derived from an EMBL/GenBank/DDBJ whole genome shotgun (WGS) entry which is preliminary data.</text>
</comment>
<proteinExistence type="predicted"/>
<dbReference type="RefSeq" id="WP_345256604.1">
    <property type="nucleotide sequence ID" value="NZ_BAABGY010000008.1"/>
</dbReference>
<gene>
    <name evidence="1" type="ORF">GCM10023184_30410</name>
</gene>
<evidence type="ECO:0000313" key="2">
    <source>
        <dbReference type="Proteomes" id="UP001501725"/>
    </source>
</evidence>